<dbReference type="InterPro" id="IPR002048">
    <property type="entry name" value="EF_hand_dom"/>
</dbReference>
<feature type="region of interest" description="Disordered" evidence="2">
    <location>
        <begin position="33"/>
        <end position="57"/>
    </location>
</feature>
<keyword evidence="6" id="KW-1185">Reference proteome</keyword>
<feature type="region of interest" description="Disordered" evidence="2">
    <location>
        <begin position="114"/>
        <end position="138"/>
    </location>
</feature>
<feature type="transmembrane region" description="Helical" evidence="3">
    <location>
        <begin position="163"/>
        <end position="182"/>
    </location>
</feature>
<dbReference type="SMART" id="SM00054">
    <property type="entry name" value="EFh"/>
    <property type="match status" value="2"/>
</dbReference>
<proteinExistence type="predicted"/>
<keyword evidence="1" id="KW-0106">Calcium</keyword>
<dbReference type="SUPFAM" id="SSF47473">
    <property type="entry name" value="EF-hand"/>
    <property type="match status" value="1"/>
</dbReference>
<comment type="caution">
    <text evidence="5">The sequence shown here is derived from an EMBL/GenBank/DDBJ whole genome shotgun (WGS) entry which is preliminary data.</text>
</comment>
<name>A0AAD2CPK9_9STRA</name>
<dbReference type="EMBL" id="CAKOGP040000224">
    <property type="protein sequence ID" value="CAJ1932400.1"/>
    <property type="molecule type" value="Genomic_DNA"/>
</dbReference>
<dbReference type="Pfam" id="PF13202">
    <property type="entry name" value="EF-hand_5"/>
    <property type="match status" value="2"/>
</dbReference>
<dbReference type="PROSITE" id="PS50222">
    <property type="entry name" value="EF_HAND_2"/>
    <property type="match status" value="2"/>
</dbReference>
<feature type="transmembrane region" description="Helical" evidence="3">
    <location>
        <begin position="220"/>
        <end position="241"/>
    </location>
</feature>
<dbReference type="Pfam" id="PF06912">
    <property type="entry name" value="DUF1275"/>
    <property type="match status" value="1"/>
</dbReference>
<feature type="compositionally biased region" description="Low complexity" evidence="2">
    <location>
        <begin position="122"/>
        <end position="133"/>
    </location>
</feature>
<dbReference type="Gene3D" id="1.10.238.10">
    <property type="entry name" value="EF-hand"/>
    <property type="match status" value="1"/>
</dbReference>
<dbReference type="GO" id="GO:0005509">
    <property type="term" value="F:calcium ion binding"/>
    <property type="evidence" value="ECO:0007669"/>
    <property type="project" value="InterPro"/>
</dbReference>
<feature type="transmembrane region" description="Helical" evidence="3">
    <location>
        <begin position="367"/>
        <end position="393"/>
    </location>
</feature>
<evidence type="ECO:0000256" key="1">
    <source>
        <dbReference type="ARBA" id="ARBA00022837"/>
    </source>
</evidence>
<feature type="transmembrane region" description="Helical" evidence="3">
    <location>
        <begin position="335"/>
        <end position="355"/>
    </location>
</feature>
<dbReference type="Proteomes" id="UP001295423">
    <property type="component" value="Unassembled WGS sequence"/>
</dbReference>
<accession>A0AAD2CPK9</accession>
<dbReference type="CDD" id="cd00051">
    <property type="entry name" value="EFh"/>
    <property type="match status" value="1"/>
</dbReference>
<evidence type="ECO:0000313" key="6">
    <source>
        <dbReference type="Proteomes" id="UP001295423"/>
    </source>
</evidence>
<evidence type="ECO:0000259" key="4">
    <source>
        <dbReference type="PROSITE" id="PS50222"/>
    </source>
</evidence>
<dbReference type="PANTHER" id="PTHR37314">
    <property type="entry name" value="SLR0142 PROTEIN"/>
    <property type="match status" value="1"/>
</dbReference>
<gene>
    <name evidence="5" type="ORF">CYCCA115_LOCUS2817</name>
</gene>
<dbReference type="InterPro" id="IPR018247">
    <property type="entry name" value="EF_Hand_1_Ca_BS"/>
</dbReference>
<feature type="domain" description="EF-hand" evidence="4">
    <location>
        <begin position="417"/>
        <end position="447"/>
    </location>
</feature>
<dbReference type="AlphaFoldDB" id="A0AAD2CPK9"/>
<sequence>MMTGSKTVSAATGDVMPIGIAMEQPASLAVDATIKNRDSSDFDSSPGDQNDGVDGAELHSPDLELAEQIPQDGSESTAKTDLEPNLDLISKLIIPAVKTAKSVEWAAKDENHYPEEYPECASQSSIGSSPDSSGRITASTSADYKDEMEMAQQQADYLKRKRVFIGCAAGLLAFNSGFLNGATLSGLASPGSKFPALTVTGVTASFTFAGLTLSQGWFEAYGVHVGIILSYFVGCLIAGLATPDPKPYRLEPTYGPTFILGGIFLLIGGIIASVLEDYGVVAYWFSAAASGIQNGIASRYSSNLIRCTVTGTTTDIALILAQLIRGKEANVDHGIVLSIITFNFWFGGAISFFAAERFLKYTLLANAVLFWMIGLGIIFFLVSELGLSVNAAVSGNWKWRKTMQSLRQASEKGHVSLVDMFDIIDKNQNGEVSPEDLLDGLLQAGVKTNLRTVRVLVSYADANNNGTIDRDEWVTVVERIMEGAPTTSGRRGSVATRITDAANKIEEGAI</sequence>
<dbReference type="PANTHER" id="PTHR37314:SF4">
    <property type="entry name" value="UPF0700 TRANSMEMBRANE PROTEIN YOAK"/>
    <property type="match status" value="1"/>
</dbReference>
<feature type="transmembrane region" description="Helical" evidence="3">
    <location>
        <begin position="194"/>
        <end position="213"/>
    </location>
</feature>
<evidence type="ECO:0000256" key="3">
    <source>
        <dbReference type="SAM" id="Phobius"/>
    </source>
</evidence>
<keyword evidence="3" id="KW-1133">Transmembrane helix</keyword>
<organism evidence="5 6">
    <name type="scientific">Cylindrotheca closterium</name>
    <dbReference type="NCBI Taxonomy" id="2856"/>
    <lineage>
        <taxon>Eukaryota</taxon>
        <taxon>Sar</taxon>
        <taxon>Stramenopiles</taxon>
        <taxon>Ochrophyta</taxon>
        <taxon>Bacillariophyta</taxon>
        <taxon>Bacillariophyceae</taxon>
        <taxon>Bacillariophycidae</taxon>
        <taxon>Bacillariales</taxon>
        <taxon>Bacillariaceae</taxon>
        <taxon>Cylindrotheca</taxon>
    </lineage>
</organism>
<dbReference type="InterPro" id="IPR010699">
    <property type="entry name" value="DUF1275"/>
</dbReference>
<evidence type="ECO:0000256" key="2">
    <source>
        <dbReference type="SAM" id="MobiDB-lite"/>
    </source>
</evidence>
<dbReference type="PROSITE" id="PS00018">
    <property type="entry name" value="EF_HAND_1"/>
    <property type="match status" value="2"/>
</dbReference>
<protein>
    <recommendedName>
        <fullName evidence="4">EF-hand domain-containing protein</fullName>
    </recommendedName>
</protein>
<evidence type="ECO:0000313" key="5">
    <source>
        <dbReference type="EMBL" id="CAJ1932400.1"/>
    </source>
</evidence>
<keyword evidence="3" id="KW-0812">Transmembrane</keyword>
<feature type="domain" description="EF-hand" evidence="4">
    <location>
        <begin position="448"/>
        <end position="483"/>
    </location>
</feature>
<reference evidence="5" key="1">
    <citation type="submission" date="2023-08" db="EMBL/GenBank/DDBJ databases">
        <authorList>
            <person name="Audoor S."/>
            <person name="Bilcke G."/>
        </authorList>
    </citation>
    <scope>NUCLEOTIDE SEQUENCE</scope>
</reference>
<feature type="transmembrane region" description="Helical" evidence="3">
    <location>
        <begin position="253"/>
        <end position="275"/>
    </location>
</feature>
<keyword evidence="3" id="KW-0472">Membrane</keyword>
<dbReference type="InterPro" id="IPR011992">
    <property type="entry name" value="EF-hand-dom_pair"/>
</dbReference>